<evidence type="ECO:0000313" key="2">
    <source>
        <dbReference type="Proteomes" id="UP000828048"/>
    </source>
</evidence>
<dbReference type="EMBL" id="CM037155">
    <property type="protein sequence ID" value="KAH7845525.1"/>
    <property type="molecule type" value="Genomic_DNA"/>
</dbReference>
<sequence length="497" mass="55955">MSSTTTSGWPIRMCNCGHGACLIKKSGSQANPGRHYYKCPQKNTCTLWIGWCDEYVPNMTQFNHGNLTSDATSDHQRYLPTINDDLQQIRAQLVTLNEDRARMRAQLVGLINTMRTIITLLSFVCYKLSSYYAYEMASPNNIQQLPAIQQLRVSPRKRDYSALTQQVIPAPSNNTRAPRANWDSFTTRTFLEVIAQVIEEEGQATTQLSKRQWTKIVGQMYARAQMILVPKQCQNRYNALKKEWQAWQLLANARRGATGIGWDPIRQTYTAPEHFWKNLEAQNDIVGKFRDGPLEHQELMQRVFQGVIATARFARTPGMPSRNPVASDMELNEGEGNTIGRDGDNEVEVNTPTSQMRVGNTPTHSRAMPVFPGVGSPVRKKTKTPTTSSELSDAMQLLMAHCGTKIHWKASHTIGEAINIITAMDYFRGDAGCPAYLWLIHYLCENPMKLDVFVTLPDDTVRLKFIQFEHAAACITAQAKPTSYGIPPPLKPYPPSI</sequence>
<evidence type="ECO:0000313" key="1">
    <source>
        <dbReference type="EMBL" id="KAH7845525.1"/>
    </source>
</evidence>
<name>A0ACB7XXT5_9ERIC</name>
<organism evidence="1 2">
    <name type="scientific">Vaccinium darrowii</name>
    <dbReference type="NCBI Taxonomy" id="229202"/>
    <lineage>
        <taxon>Eukaryota</taxon>
        <taxon>Viridiplantae</taxon>
        <taxon>Streptophyta</taxon>
        <taxon>Embryophyta</taxon>
        <taxon>Tracheophyta</taxon>
        <taxon>Spermatophyta</taxon>
        <taxon>Magnoliopsida</taxon>
        <taxon>eudicotyledons</taxon>
        <taxon>Gunneridae</taxon>
        <taxon>Pentapetalae</taxon>
        <taxon>asterids</taxon>
        <taxon>Ericales</taxon>
        <taxon>Ericaceae</taxon>
        <taxon>Vaccinioideae</taxon>
        <taxon>Vaccinieae</taxon>
        <taxon>Vaccinium</taxon>
    </lineage>
</organism>
<accession>A0ACB7XXT5</accession>
<comment type="caution">
    <text evidence="1">The sequence shown here is derived from an EMBL/GenBank/DDBJ whole genome shotgun (WGS) entry which is preliminary data.</text>
</comment>
<keyword evidence="2" id="KW-1185">Reference proteome</keyword>
<protein>
    <submittedName>
        <fullName evidence="1">Uncharacterized protein</fullName>
    </submittedName>
</protein>
<reference evidence="1 2" key="1">
    <citation type="journal article" date="2021" name="Hortic Res">
        <title>High-quality reference genome and annotation aids understanding of berry development for evergreen blueberry (Vaccinium darrowii).</title>
        <authorList>
            <person name="Yu J."/>
            <person name="Hulse-Kemp A.M."/>
            <person name="Babiker E."/>
            <person name="Staton M."/>
        </authorList>
    </citation>
    <scope>NUCLEOTIDE SEQUENCE [LARGE SCALE GENOMIC DNA]</scope>
    <source>
        <strain evidence="2">cv. NJ 8807/NJ 8810</strain>
        <tissue evidence="1">Young leaf</tissue>
    </source>
</reference>
<gene>
    <name evidence="1" type="ORF">Vadar_003152</name>
</gene>
<proteinExistence type="predicted"/>
<dbReference type="Proteomes" id="UP000828048">
    <property type="component" value="Chromosome 5"/>
</dbReference>